<keyword evidence="2" id="KW-1185">Reference proteome</keyword>
<protein>
    <submittedName>
        <fullName evidence="1">Uncharacterized protein</fullName>
    </submittedName>
</protein>
<evidence type="ECO:0000313" key="1">
    <source>
        <dbReference type="EMBL" id="OXV08955.1"/>
    </source>
</evidence>
<dbReference type="EMBL" id="NPHW01003790">
    <property type="protein sequence ID" value="OXV08955.1"/>
    <property type="molecule type" value="Genomic_DNA"/>
</dbReference>
<dbReference type="Proteomes" id="UP000243515">
    <property type="component" value="Unassembled WGS sequence"/>
</dbReference>
<sequence length="271" mass="30380">MVHGGTSDDDNAHTIADNADNTYYYYPSIGDVLKTRAILHQLANCNGVGIPIELVDMIIDEAEYWPSILTEMPRSISIMKDNDRQCLLTPPLCYDLVGSDSSFPSSSPKLLPHRSPHPCCKIVFTIQSHDQGWGGEPGSTGSYWGSYTWFDAYILPQGYRSNGDGNASQDEAPIAPERPFIPTATRLQKNRAAVRETQRYNITWHYLDSIDQHSEEAERIDREEGRGSAMLDGSNVRSMKLGDTVSVWARARFPGWINHVKSISVRVFWAI</sequence>
<name>A0A232LXR2_9EURO</name>
<gene>
    <name evidence="1" type="ORF">Egran_03283</name>
</gene>
<proteinExistence type="predicted"/>
<comment type="caution">
    <text evidence="1">The sequence shown here is derived from an EMBL/GenBank/DDBJ whole genome shotgun (WGS) entry which is preliminary data.</text>
</comment>
<dbReference type="AlphaFoldDB" id="A0A232LXR2"/>
<dbReference type="OrthoDB" id="66095at2759"/>
<reference evidence="1 2" key="1">
    <citation type="journal article" date="2015" name="Environ. Microbiol.">
        <title>Metagenome sequence of Elaphomyces granulatus from sporocarp tissue reveals Ascomycota ectomycorrhizal fingerprints of genome expansion and a Proteobacteria-rich microbiome.</title>
        <authorList>
            <person name="Quandt C.A."/>
            <person name="Kohler A."/>
            <person name="Hesse C.N."/>
            <person name="Sharpton T.J."/>
            <person name="Martin F."/>
            <person name="Spatafora J.W."/>
        </authorList>
    </citation>
    <scope>NUCLEOTIDE SEQUENCE [LARGE SCALE GENOMIC DNA]</scope>
    <source>
        <strain evidence="1 2">OSC145934</strain>
    </source>
</reference>
<accession>A0A232LXR2</accession>
<evidence type="ECO:0000313" key="2">
    <source>
        <dbReference type="Proteomes" id="UP000243515"/>
    </source>
</evidence>
<organism evidence="1 2">
    <name type="scientific">Elaphomyces granulatus</name>
    <dbReference type="NCBI Taxonomy" id="519963"/>
    <lineage>
        <taxon>Eukaryota</taxon>
        <taxon>Fungi</taxon>
        <taxon>Dikarya</taxon>
        <taxon>Ascomycota</taxon>
        <taxon>Pezizomycotina</taxon>
        <taxon>Eurotiomycetes</taxon>
        <taxon>Eurotiomycetidae</taxon>
        <taxon>Eurotiales</taxon>
        <taxon>Elaphomycetaceae</taxon>
        <taxon>Elaphomyces</taxon>
    </lineage>
</organism>